<evidence type="ECO:0000313" key="1">
    <source>
        <dbReference type="EMBL" id="KAG5586449.1"/>
    </source>
</evidence>
<dbReference type="OrthoDB" id="288590at2759"/>
<dbReference type="InterPro" id="IPR027443">
    <property type="entry name" value="IPNS-like_sf"/>
</dbReference>
<dbReference type="Gene3D" id="2.60.120.330">
    <property type="entry name" value="B-lactam Antibiotic, Isopenicillin N Synthase, Chain"/>
    <property type="match status" value="2"/>
</dbReference>
<gene>
    <name evidence="1" type="ORF">H5410_046883</name>
</gene>
<dbReference type="AlphaFoldDB" id="A0A9J5XDG4"/>
<comment type="caution">
    <text evidence="1">The sequence shown here is derived from an EMBL/GenBank/DDBJ whole genome shotgun (WGS) entry which is preliminary data.</text>
</comment>
<reference evidence="1 2" key="1">
    <citation type="submission" date="2020-09" db="EMBL/GenBank/DDBJ databases">
        <title>De no assembly of potato wild relative species, Solanum commersonii.</title>
        <authorList>
            <person name="Cho K."/>
        </authorList>
    </citation>
    <scope>NUCLEOTIDE SEQUENCE [LARGE SCALE GENOMIC DNA]</scope>
    <source>
        <strain evidence="1">LZ3.2</strain>
        <tissue evidence="1">Leaf</tissue>
    </source>
</reference>
<keyword evidence="2" id="KW-1185">Reference proteome</keyword>
<dbReference type="Proteomes" id="UP000824120">
    <property type="component" value="Chromosome 9"/>
</dbReference>
<protein>
    <submittedName>
        <fullName evidence="1">Uncharacterized protein</fullName>
    </submittedName>
</protein>
<accession>A0A9J5XDG4</accession>
<dbReference type="SUPFAM" id="SSF51197">
    <property type="entry name" value="Clavaminate synthase-like"/>
    <property type="match status" value="1"/>
</dbReference>
<proteinExistence type="predicted"/>
<dbReference type="EMBL" id="JACXVP010000009">
    <property type="protein sequence ID" value="KAG5586449.1"/>
    <property type="molecule type" value="Genomic_DNA"/>
</dbReference>
<sequence length="129" mass="15076">MQYESNIPTYTYGRMTRRLRGFFSGDPVVAQQASRLVGKACKSKGFFLVVNHRDDTNLISNVHRYMDALIAHSRRLHKNAYQEYCHSMSTLSIWNMELLGMSLGLQKSHLKDFFEDNESIMRLNYYLPC</sequence>
<evidence type="ECO:0000313" key="2">
    <source>
        <dbReference type="Proteomes" id="UP000824120"/>
    </source>
</evidence>
<name>A0A9J5XDG4_SOLCO</name>
<organism evidence="1 2">
    <name type="scientific">Solanum commersonii</name>
    <name type="common">Commerson's wild potato</name>
    <name type="synonym">Commerson's nightshade</name>
    <dbReference type="NCBI Taxonomy" id="4109"/>
    <lineage>
        <taxon>Eukaryota</taxon>
        <taxon>Viridiplantae</taxon>
        <taxon>Streptophyta</taxon>
        <taxon>Embryophyta</taxon>
        <taxon>Tracheophyta</taxon>
        <taxon>Spermatophyta</taxon>
        <taxon>Magnoliopsida</taxon>
        <taxon>eudicotyledons</taxon>
        <taxon>Gunneridae</taxon>
        <taxon>Pentapetalae</taxon>
        <taxon>asterids</taxon>
        <taxon>lamiids</taxon>
        <taxon>Solanales</taxon>
        <taxon>Solanaceae</taxon>
        <taxon>Solanoideae</taxon>
        <taxon>Solaneae</taxon>
        <taxon>Solanum</taxon>
    </lineage>
</organism>